<dbReference type="SUPFAM" id="SSF52058">
    <property type="entry name" value="L domain-like"/>
    <property type="match status" value="1"/>
</dbReference>
<keyword evidence="11" id="KW-0067">ATP-binding</keyword>
<keyword evidence="4" id="KW-0433">Leucine-rich repeat</keyword>
<dbReference type="FunFam" id="3.80.10.10:FF:000400">
    <property type="entry name" value="Nuclear pore complex protein NUP107"/>
    <property type="match status" value="1"/>
</dbReference>
<dbReference type="GO" id="GO:0016020">
    <property type="term" value="C:membrane"/>
    <property type="evidence" value="ECO:0007669"/>
    <property type="project" value="UniProtKB-SubCell"/>
</dbReference>
<evidence type="ECO:0000256" key="7">
    <source>
        <dbReference type="ARBA" id="ARBA00022729"/>
    </source>
</evidence>
<dbReference type="InterPro" id="IPR013210">
    <property type="entry name" value="LRR_N_plant-typ"/>
</dbReference>
<reference evidence="17" key="1">
    <citation type="submission" date="2022-06" db="EMBL/GenBank/DDBJ databases">
        <title>Uncovering the hologenomic basis of an extraordinary plant invasion.</title>
        <authorList>
            <person name="Bieker V.C."/>
            <person name="Martin M.D."/>
            <person name="Gilbert T."/>
            <person name="Hodgins K."/>
            <person name="Battlay P."/>
            <person name="Petersen B."/>
            <person name="Wilson J."/>
        </authorList>
    </citation>
    <scope>NUCLEOTIDE SEQUENCE</scope>
    <source>
        <strain evidence="17">AA19_3_7</strain>
        <tissue evidence="17">Leaf</tissue>
    </source>
</reference>
<dbReference type="InterPro" id="IPR000719">
    <property type="entry name" value="Prot_kinase_dom"/>
</dbReference>
<dbReference type="EC" id="2.7.11.1" evidence="2"/>
<keyword evidence="12" id="KW-1133">Transmembrane helix</keyword>
<keyword evidence="5" id="KW-0808">Transferase</keyword>
<proteinExistence type="predicted"/>
<dbReference type="Gene3D" id="1.10.510.10">
    <property type="entry name" value="Transferase(Phosphotransferase) domain 1"/>
    <property type="match status" value="1"/>
</dbReference>
<dbReference type="PROSITE" id="PS50011">
    <property type="entry name" value="PROTEIN_KINASE_DOM"/>
    <property type="match status" value="1"/>
</dbReference>
<evidence type="ECO:0000256" key="4">
    <source>
        <dbReference type="ARBA" id="ARBA00022614"/>
    </source>
</evidence>
<evidence type="ECO:0000256" key="3">
    <source>
        <dbReference type="ARBA" id="ARBA00022527"/>
    </source>
</evidence>
<keyword evidence="13" id="KW-0472">Membrane</keyword>
<protein>
    <recommendedName>
        <fullName evidence="2">non-specific serine/threonine protein kinase</fullName>
        <ecNumber evidence="2">2.7.11.1</ecNumber>
    </recommendedName>
</protein>
<evidence type="ECO:0000256" key="2">
    <source>
        <dbReference type="ARBA" id="ARBA00012513"/>
    </source>
</evidence>
<dbReference type="Proteomes" id="UP001206925">
    <property type="component" value="Unassembled WGS sequence"/>
</dbReference>
<keyword evidence="7" id="KW-0732">Signal</keyword>
<evidence type="ECO:0000256" key="13">
    <source>
        <dbReference type="ARBA" id="ARBA00023136"/>
    </source>
</evidence>
<dbReference type="GO" id="GO:0005524">
    <property type="term" value="F:ATP binding"/>
    <property type="evidence" value="ECO:0007669"/>
    <property type="project" value="UniProtKB-KW"/>
</dbReference>
<keyword evidence="8" id="KW-0677">Repeat</keyword>
<evidence type="ECO:0000256" key="14">
    <source>
        <dbReference type="ARBA" id="ARBA00047899"/>
    </source>
</evidence>
<evidence type="ECO:0000259" key="16">
    <source>
        <dbReference type="PROSITE" id="PS50011"/>
    </source>
</evidence>
<comment type="subcellular location">
    <subcellularLocation>
        <location evidence="1">Membrane</location>
    </subcellularLocation>
</comment>
<comment type="catalytic activity">
    <reaction evidence="14">
        <text>L-threonyl-[protein] + ATP = O-phospho-L-threonyl-[protein] + ADP + H(+)</text>
        <dbReference type="Rhea" id="RHEA:46608"/>
        <dbReference type="Rhea" id="RHEA-COMP:11060"/>
        <dbReference type="Rhea" id="RHEA-COMP:11605"/>
        <dbReference type="ChEBI" id="CHEBI:15378"/>
        <dbReference type="ChEBI" id="CHEBI:30013"/>
        <dbReference type="ChEBI" id="CHEBI:30616"/>
        <dbReference type="ChEBI" id="CHEBI:61977"/>
        <dbReference type="ChEBI" id="CHEBI:456216"/>
        <dbReference type="EC" id="2.7.11.1"/>
    </reaction>
</comment>
<evidence type="ECO:0000256" key="5">
    <source>
        <dbReference type="ARBA" id="ARBA00022679"/>
    </source>
</evidence>
<organism evidence="17 18">
    <name type="scientific">Ambrosia artemisiifolia</name>
    <name type="common">Common ragweed</name>
    <dbReference type="NCBI Taxonomy" id="4212"/>
    <lineage>
        <taxon>Eukaryota</taxon>
        <taxon>Viridiplantae</taxon>
        <taxon>Streptophyta</taxon>
        <taxon>Embryophyta</taxon>
        <taxon>Tracheophyta</taxon>
        <taxon>Spermatophyta</taxon>
        <taxon>Magnoliopsida</taxon>
        <taxon>eudicotyledons</taxon>
        <taxon>Gunneridae</taxon>
        <taxon>Pentapetalae</taxon>
        <taxon>asterids</taxon>
        <taxon>campanulids</taxon>
        <taxon>Asterales</taxon>
        <taxon>Asteraceae</taxon>
        <taxon>Asteroideae</taxon>
        <taxon>Heliantheae alliance</taxon>
        <taxon>Heliantheae</taxon>
        <taxon>Ambrosia</taxon>
    </lineage>
</organism>
<feature type="non-terminal residue" evidence="17">
    <location>
        <position position="1"/>
    </location>
</feature>
<evidence type="ECO:0000256" key="8">
    <source>
        <dbReference type="ARBA" id="ARBA00022737"/>
    </source>
</evidence>
<feature type="domain" description="Protein kinase" evidence="16">
    <location>
        <begin position="1"/>
        <end position="278"/>
    </location>
</feature>
<dbReference type="InterPro" id="IPR051420">
    <property type="entry name" value="Ser_Thr_Kinases_DiverseReg"/>
</dbReference>
<keyword evidence="6" id="KW-0812">Transmembrane</keyword>
<sequence length="278" mass="30753">SSEEVNALLKWKATLHSENSNTLLPTWTPDLNPNISAPKIVSPCNWYGVSCNEVGNINRLNLSSSGLNGTLDHLSLSSFPNLEYFDLSLNNFSGIIPSEIRNLSQLVLLDFSSNQFTGIIPLEIGELRKLATLYLFQNQLNGSIPQSICQMTFLSRLALNENNLYGSIPTCFGTFGYLAPELAYTMKVTEKCDVYSFGVLVLEIFKGQHPGDIITSLASTTTEAVKLTDLVDHRLRDQLPEIKEVLTSILILAIKCINSNPEIRPTMQEISQKIASIV</sequence>
<dbReference type="InterPro" id="IPR001611">
    <property type="entry name" value="Leu-rich_rpt"/>
</dbReference>
<dbReference type="Pfam" id="PF00560">
    <property type="entry name" value="LRR_1"/>
    <property type="match status" value="3"/>
</dbReference>
<dbReference type="PANTHER" id="PTHR48005">
    <property type="entry name" value="LEUCINE RICH REPEAT KINASE 2"/>
    <property type="match status" value="1"/>
</dbReference>
<dbReference type="InterPro" id="IPR032675">
    <property type="entry name" value="LRR_dom_sf"/>
</dbReference>
<name>A0AAD5CE98_AMBAR</name>
<dbReference type="Pfam" id="PF07714">
    <property type="entry name" value="PK_Tyr_Ser-Thr"/>
    <property type="match status" value="1"/>
</dbReference>
<dbReference type="GO" id="GO:0004674">
    <property type="term" value="F:protein serine/threonine kinase activity"/>
    <property type="evidence" value="ECO:0007669"/>
    <property type="project" value="UniProtKB-KW"/>
</dbReference>
<dbReference type="InterPro" id="IPR001245">
    <property type="entry name" value="Ser-Thr/Tyr_kinase_cat_dom"/>
</dbReference>
<dbReference type="EMBL" id="JAMZMK010008451">
    <property type="protein sequence ID" value="KAI7740372.1"/>
    <property type="molecule type" value="Genomic_DNA"/>
</dbReference>
<dbReference type="Pfam" id="PF08263">
    <property type="entry name" value="LRRNT_2"/>
    <property type="match status" value="1"/>
</dbReference>
<comment type="caution">
    <text evidence="17">The sequence shown here is derived from an EMBL/GenBank/DDBJ whole genome shotgun (WGS) entry which is preliminary data.</text>
</comment>
<dbReference type="PANTHER" id="PTHR48005:SF95">
    <property type="entry name" value="PROTEIN KINASE DOMAIN-CONTAINING PROTEIN"/>
    <property type="match status" value="1"/>
</dbReference>
<comment type="catalytic activity">
    <reaction evidence="15">
        <text>L-seryl-[protein] + ATP = O-phospho-L-seryl-[protein] + ADP + H(+)</text>
        <dbReference type="Rhea" id="RHEA:17989"/>
        <dbReference type="Rhea" id="RHEA-COMP:9863"/>
        <dbReference type="Rhea" id="RHEA-COMP:11604"/>
        <dbReference type="ChEBI" id="CHEBI:15378"/>
        <dbReference type="ChEBI" id="CHEBI:29999"/>
        <dbReference type="ChEBI" id="CHEBI:30616"/>
        <dbReference type="ChEBI" id="CHEBI:83421"/>
        <dbReference type="ChEBI" id="CHEBI:456216"/>
        <dbReference type="EC" id="2.7.11.1"/>
    </reaction>
</comment>
<evidence type="ECO:0000256" key="9">
    <source>
        <dbReference type="ARBA" id="ARBA00022741"/>
    </source>
</evidence>
<evidence type="ECO:0000256" key="15">
    <source>
        <dbReference type="ARBA" id="ARBA00048679"/>
    </source>
</evidence>
<dbReference type="SUPFAM" id="SSF56112">
    <property type="entry name" value="Protein kinase-like (PK-like)"/>
    <property type="match status" value="1"/>
</dbReference>
<evidence type="ECO:0000256" key="12">
    <source>
        <dbReference type="ARBA" id="ARBA00022989"/>
    </source>
</evidence>
<gene>
    <name evidence="17" type="ORF">M8C21_011737</name>
</gene>
<dbReference type="AlphaFoldDB" id="A0AAD5CE98"/>
<keyword evidence="10" id="KW-0418">Kinase</keyword>
<keyword evidence="18" id="KW-1185">Reference proteome</keyword>
<evidence type="ECO:0000256" key="11">
    <source>
        <dbReference type="ARBA" id="ARBA00022840"/>
    </source>
</evidence>
<dbReference type="InterPro" id="IPR011009">
    <property type="entry name" value="Kinase-like_dom_sf"/>
</dbReference>
<evidence type="ECO:0000256" key="6">
    <source>
        <dbReference type="ARBA" id="ARBA00022692"/>
    </source>
</evidence>
<keyword evidence="3" id="KW-0723">Serine/threonine-protein kinase</keyword>
<evidence type="ECO:0000313" key="18">
    <source>
        <dbReference type="Proteomes" id="UP001206925"/>
    </source>
</evidence>
<accession>A0AAD5CE98</accession>
<evidence type="ECO:0000313" key="17">
    <source>
        <dbReference type="EMBL" id="KAI7740372.1"/>
    </source>
</evidence>
<evidence type="ECO:0000256" key="10">
    <source>
        <dbReference type="ARBA" id="ARBA00022777"/>
    </source>
</evidence>
<dbReference type="Gene3D" id="3.80.10.10">
    <property type="entry name" value="Ribonuclease Inhibitor"/>
    <property type="match status" value="1"/>
</dbReference>
<keyword evidence="9" id="KW-0547">Nucleotide-binding</keyword>
<evidence type="ECO:0000256" key="1">
    <source>
        <dbReference type="ARBA" id="ARBA00004370"/>
    </source>
</evidence>